<evidence type="ECO:0000256" key="1">
    <source>
        <dbReference type="ARBA" id="ARBA00004141"/>
    </source>
</evidence>
<dbReference type="SUPFAM" id="SSF53850">
    <property type="entry name" value="Periplasmic binding protein-like II"/>
    <property type="match status" value="1"/>
</dbReference>
<evidence type="ECO:0000256" key="2">
    <source>
        <dbReference type="ARBA" id="ARBA00022448"/>
    </source>
</evidence>
<dbReference type="Gene3D" id="3.40.190.10">
    <property type="entry name" value="Periplasmic binding protein-like II"/>
    <property type="match status" value="2"/>
</dbReference>
<comment type="subcellular location">
    <subcellularLocation>
        <location evidence="1">Membrane</location>
        <topology evidence="1">Multi-pass membrane protein</topology>
    </subcellularLocation>
</comment>
<dbReference type="Gene3D" id="1.10.287.70">
    <property type="match status" value="1"/>
</dbReference>
<keyword evidence="10" id="KW-0407">Ion channel</keyword>
<evidence type="ECO:0000256" key="11">
    <source>
        <dbReference type="SAM" id="Phobius"/>
    </source>
</evidence>
<evidence type="ECO:0000313" key="14">
    <source>
        <dbReference type="Proteomes" id="UP001476798"/>
    </source>
</evidence>
<accession>A0ABV0PQ81</accession>
<feature type="transmembrane region" description="Helical" evidence="11">
    <location>
        <begin position="6"/>
        <end position="26"/>
    </location>
</feature>
<keyword evidence="4 11" id="KW-1133">Transmembrane helix</keyword>
<comment type="caution">
    <text evidence="13">The sequence shown here is derived from an EMBL/GenBank/DDBJ whole genome shotgun (WGS) entry which is preliminary data.</text>
</comment>
<evidence type="ECO:0000256" key="3">
    <source>
        <dbReference type="ARBA" id="ARBA00022692"/>
    </source>
</evidence>
<evidence type="ECO:0000256" key="8">
    <source>
        <dbReference type="ARBA" id="ARBA00023180"/>
    </source>
</evidence>
<evidence type="ECO:0000256" key="10">
    <source>
        <dbReference type="ARBA" id="ARBA00023303"/>
    </source>
</evidence>
<keyword evidence="14" id="KW-1185">Reference proteome</keyword>
<dbReference type="InterPro" id="IPR001320">
    <property type="entry name" value="Iontro_rcpt_C"/>
</dbReference>
<keyword evidence="7" id="KW-0675">Receptor</keyword>
<evidence type="ECO:0000256" key="9">
    <source>
        <dbReference type="ARBA" id="ARBA00023286"/>
    </source>
</evidence>
<keyword evidence="6 11" id="KW-0472">Membrane</keyword>
<keyword evidence="3 11" id="KW-0812">Transmembrane</keyword>
<sequence>MQPFQSTLWLLVGLSVHVVAVMLYLLDRFRYREGMFVHMCACIHSAPRSFSARILGMVWAGFAMIIVASYTANLAAFLVLDRPEERITGINDPRLHAFIWDSAVLEFEASQKCDLVTTGELFFRSGFGIGMRKDSPWKQNVSLAILRKIRKPLEVKR</sequence>
<evidence type="ECO:0000256" key="6">
    <source>
        <dbReference type="ARBA" id="ARBA00023136"/>
    </source>
</evidence>
<keyword evidence="8" id="KW-0325">Glycoprotein</keyword>
<keyword evidence="2" id="KW-0813">Transport</keyword>
<feature type="domain" description="Ionotropic glutamate receptor C-terminal" evidence="12">
    <location>
        <begin position="28"/>
        <end position="152"/>
    </location>
</feature>
<evidence type="ECO:0000313" key="13">
    <source>
        <dbReference type="EMBL" id="MEQ2185563.1"/>
    </source>
</evidence>
<gene>
    <name evidence="13" type="ORF">GOODEAATRI_019462</name>
</gene>
<dbReference type="EMBL" id="JAHRIO010081692">
    <property type="protein sequence ID" value="MEQ2185563.1"/>
    <property type="molecule type" value="Genomic_DNA"/>
</dbReference>
<dbReference type="PANTHER" id="PTHR18966">
    <property type="entry name" value="IONOTROPIC GLUTAMATE RECEPTOR"/>
    <property type="match status" value="1"/>
</dbReference>
<protein>
    <recommendedName>
        <fullName evidence="12">Ionotropic glutamate receptor C-terminal domain-containing protein</fullName>
    </recommendedName>
</protein>
<reference evidence="13 14" key="1">
    <citation type="submission" date="2021-06" db="EMBL/GenBank/DDBJ databases">
        <authorList>
            <person name="Palmer J.M."/>
        </authorList>
    </citation>
    <scope>NUCLEOTIDE SEQUENCE [LARGE SCALE GENOMIC DNA]</scope>
    <source>
        <strain evidence="13 14">GA_2019</strain>
        <tissue evidence="13">Muscle</tissue>
    </source>
</reference>
<name>A0ABV0PQ81_9TELE</name>
<dbReference type="InterPro" id="IPR015683">
    <property type="entry name" value="Ionotropic_Glu_rcpt"/>
</dbReference>
<dbReference type="SMART" id="SM00079">
    <property type="entry name" value="PBPe"/>
    <property type="match status" value="1"/>
</dbReference>
<feature type="transmembrane region" description="Helical" evidence="11">
    <location>
        <begin position="54"/>
        <end position="80"/>
    </location>
</feature>
<dbReference type="Proteomes" id="UP001476798">
    <property type="component" value="Unassembled WGS sequence"/>
</dbReference>
<organism evidence="13 14">
    <name type="scientific">Goodea atripinnis</name>
    <dbReference type="NCBI Taxonomy" id="208336"/>
    <lineage>
        <taxon>Eukaryota</taxon>
        <taxon>Metazoa</taxon>
        <taxon>Chordata</taxon>
        <taxon>Craniata</taxon>
        <taxon>Vertebrata</taxon>
        <taxon>Euteleostomi</taxon>
        <taxon>Actinopterygii</taxon>
        <taxon>Neopterygii</taxon>
        <taxon>Teleostei</taxon>
        <taxon>Neoteleostei</taxon>
        <taxon>Acanthomorphata</taxon>
        <taxon>Ovalentaria</taxon>
        <taxon>Atherinomorphae</taxon>
        <taxon>Cyprinodontiformes</taxon>
        <taxon>Goodeidae</taxon>
        <taxon>Goodea</taxon>
    </lineage>
</organism>
<evidence type="ECO:0000259" key="12">
    <source>
        <dbReference type="SMART" id="SM00079"/>
    </source>
</evidence>
<evidence type="ECO:0000256" key="5">
    <source>
        <dbReference type="ARBA" id="ARBA00023065"/>
    </source>
</evidence>
<evidence type="ECO:0000256" key="7">
    <source>
        <dbReference type="ARBA" id="ARBA00023170"/>
    </source>
</evidence>
<evidence type="ECO:0000256" key="4">
    <source>
        <dbReference type="ARBA" id="ARBA00022989"/>
    </source>
</evidence>
<keyword evidence="9" id="KW-1071">Ligand-gated ion channel</keyword>
<keyword evidence="5" id="KW-0406">Ion transport</keyword>
<proteinExistence type="predicted"/>
<dbReference type="Pfam" id="PF00060">
    <property type="entry name" value="Lig_chan"/>
    <property type="match status" value="1"/>
</dbReference>